<comment type="caution">
    <text evidence="2">The sequence shown here is derived from an EMBL/GenBank/DDBJ whole genome shotgun (WGS) entry which is preliminary data.</text>
</comment>
<sequence>MPRRRNAVAPRTVGRQAGRRRPDGRGTPERTTLLEPGHYLSKRAKPADRAFGAPIGATRTDRPGMRDGPSEERRKGAGHAG</sequence>
<dbReference type="Proteomes" id="UP000027178">
    <property type="component" value="Unassembled WGS sequence"/>
</dbReference>
<organism evidence="2 3">
    <name type="scientific">Kitasatospora cheerisanensis KCTC 2395</name>
    <dbReference type="NCBI Taxonomy" id="1348663"/>
    <lineage>
        <taxon>Bacteria</taxon>
        <taxon>Bacillati</taxon>
        <taxon>Actinomycetota</taxon>
        <taxon>Actinomycetes</taxon>
        <taxon>Kitasatosporales</taxon>
        <taxon>Streptomycetaceae</taxon>
        <taxon>Kitasatospora</taxon>
    </lineage>
</organism>
<dbReference type="EMBL" id="JNBY01000132">
    <property type="protein sequence ID" value="KDN81624.1"/>
    <property type="molecule type" value="Genomic_DNA"/>
</dbReference>
<feature type="compositionally biased region" description="Basic and acidic residues" evidence="1">
    <location>
        <begin position="59"/>
        <end position="75"/>
    </location>
</feature>
<accession>A0A066YNS7</accession>
<gene>
    <name evidence="2" type="ORF">KCH_65860</name>
</gene>
<evidence type="ECO:0000313" key="2">
    <source>
        <dbReference type="EMBL" id="KDN81624.1"/>
    </source>
</evidence>
<feature type="region of interest" description="Disordered" evidence="1">
    <location>
        <begin position="1"/>
        <end position="81"/>
    </location>
</feature>
<reference evidence="2 3" key="1">
    <citation type="submission" date="2014-05" db="EMBL/GenBank/DDBJ databases">
        <title>Draft Genome Sequence of Kitasatospora cheerisanensis KCTC 2395.</title>
        <authorList>
            <person name="Nam D.H."/>
        </authorList>
    </citation>
    <scope>NUCLEOTIDE SEQUENCE [LARGE SCALE GENOMIC DNA]</scope>
    <source>
        <strain evidence="2 3">KCTC 2395</strain>
    </source>
</reference>
<evidence type="ECO:0000313" key="3">
    <source>
        <dbReference type="Proteomes" id="UP000027178"/>
    </source>
</evidence>
<dbReference type="HOGENOM" id="CLU_2569299_0_0_11"/>
<evidence type="ECO:0000256" key="1">
    <source>
        <dbReference type="SAM" id="MobiDB-lite"/>
    </source>
</evidence>
<name>A0A066YNS7_9ACTN</name>
<dbReference type="AlphaFoldDB" id="A0A066YNS7"/>
<keyword evidence="3" id="KW-1185">Reference proteome</keyword>
<protein>
    <submittedName>
        <fullName evidence="2">Uncharacterized protein</fullName>
    </submittedName>
</protein>
<proteinExistence type="predicted"/>
<dbReference type="PATRIC" id="fig|1348663.4.peg.6374"/>